<dbReference type="InterPro" id="IPR001707">
    <property type="entry name" value="Cmp_AcTrfase"/>
</dbReference>
<dbReference type="Pfam" id="PF00302">
    <property type="entry name" value="CAT"/>
    <property type="match status" value="1"/>
</dbReference>
<comment type="caution">
    <text evidence="2">The sequence shown here is derived from an EMBL/GenBank/DDBJ whole genome shotgun (WGS) entry which is preliminary data.</text>
</comment>
<proteinExistence type="predicted"/>
<feature type="active site" description="Proton acceptor" evidence="1">
    <location>
        <position position="189"/>
    </location>
</feature>
<dbReference type="Proteomes" id="UP000460416">
    <property type="component" value="Unassembled WGS sequence"/>
</dbReference>
<sequence>MACTKTELDLSKWNRKEHFEFFSKFEEPFFGVSVDMDCSLAYARCKKENISFFLYYLYQASRAVNSIEAFRYRIEGDRVFIYDQINASATISRPDNSFGFSHIIHHEDLQVFLQNAEKEMHRIRSGSGLMLEEVRQNEVHYSALPWLKFTALSHARSFQKGDSCPKISFGKLSQENGRRIMPVSIHVHHALMDGYHVGLFVDKFQQLLDGIEDERFMGFLTF</sequence>
<evidence type="ECO:0000313" key="3">
    <source>
        <dbReference type="Proteomes" id="UP000460416"/>
    </source>
</evidence>
<dbReference type="PANTHER" id="PTHR38474">
    <property type="entry name" value="SLR0299 PROTEIN"/>
    <property type="match status" value="1"/>
</dbReference>
<gene>
    <name evidence="2" type="ORF">FLP08_07010</name>
</gene>
<dbReference type="OrthoDB" id="9801766at2"/>
<dbReference type="RefSeq" id="WP_156275364.1">
    <property type="nucleotide sequence ID" value="NZ_BAABGI010000001.1"/>
</dbReference>
<dbReference type="AlphaFoldDB" id="A0A7K1LNF1"/>
<name>A0A7K1LNF1_9FLAO</name>
<dbReference type="EMBL" id="VJVW01000002">
    <property type="protein sequence ID" value="MUP42316.1"/>
    <property type="molecule type" value="Genomic_DNA"/>
</dbReference>
<organism evidence="2 3">
    <name type="scientific">Christiangramia aestuarii</name>
    <dbReference type="NCBI Taxonomy" id="1028746"/>
    <lineage>
        <taxon>Bacteria</taxon>
        <taxon>Pseudomonadati</taxon>
        <taxon>Bacteroidota</taxon>
        <taxon>Flavobacteriia</taxon>
        <taxon>Flavobacteriales</taxon>
        <taxon>Flavobacteriaceae</taxon>
        <taxon>Christiangramia</taxon>
    </lineage>
</organism>
<dbReference type="SUPFAM" id="SSF52777">
    <property type="entry name" value="CoA-dependent acyltransferases"/>
    <property type="match status" value="1"/>
</dbReference>
<dbReference type="InterPro" id="IPR023213">
    <property type="entry name" value="CAT-like_dom_sf"/>
</dbReference>
<keyword evidence="3" id="KW-1185">Reference proteome</keyword>
<protein>
    <submittedName>
        <fullName evidence="2">Chloramphenicol acetyltransferase</fullName>
    </submittedName>
</protein>
<reference evidence="2 3" key="1">
    <citation type="submission" date="2019-07" db="EMBL/GenBank/DDBJ databases">
        <title>Gramella aestuarii sp. nov., isolated from a tidal flat, and emended description of Gramella echinicola.</title>
        <authorList>
            <person name="Liu L."/>
        </authorList>
    </citation>
    <scope>NUCLEOTIDE SEQUENCE [LARGE SCALE GENOMIC DNA]</scope>
    <source>
        <strain evidence="2 3">BS12</strain>
    </source>
</reference>
<dbReference type="PIRSF" id="PIRSF000440">
    <property type="entry name" value="CAT"/>
    <property type="match status" value="1"/>
</dbReference>
<keyword evidence="2" id="KW-0808">Transferase</keyword>
<dbReference type="SMART" id="SM01059">
    <property type="entry name" value="CAT"/>
    <property type="match status" value="1"/>
</dbReference>
<accession>A0A7K1LNF1</accession>
<dbReference type="PANTHER" id="PTHR38474:SF1">
    <property type="entry name" value="SLR0299 PROTEIN"/>
    <property type="match status" value="1"/>
</dbReference>
<dbReference type="GO" id="GO:0008811">
    <property type="term" value="F:chloramphenicol O-acetyltransferase activity"/>
    <property type="evidence" value="ECO:0007669"/>
    <property type="project" value="InterPro"/>
</dbReference>
<evidence type="ECO:0000313" key="2">
    <source>
        <dbReference type="EMBL" id="MUP42316.1"/>
    </source>
</evidence>
<dbReference type="Gene3D" id="3.30.559.10">
    <property type="entry name" value="Chloramphenicol acetyltransferase-like domain"/>
    <property type="match status" value="1"/>
</dbReference>
<evidence type="ECO:0000256" key="1">
    <source>
        <dbReference type="PIRSR" id="PIRSR000440-1"/>
    </source>
</evidence>